<dbReference type="EMBL" id="JBHLZP010000545">
    <property type="protein sequence ID" value="MFB9838613.1"/>
    <property type="molecule type" value="Genomic_DNA"/>
</dbReference>
<reference evidence="2 3" key="1">
    <citation type="submission" date="2024-09" db="EMBL/GenBank/DDBJ databases">
        <authorList>
            <person name="Sun Q."/>
            <person name="Mori K."/>
        </authorList>
    </citation>
    <scope>NUCLEOTIDE SEQUENCE [LARGE SCALE GENOMIC DNA]</scope>
    <source>
        <strain evidence="2 3">TBRC 0563</strain>
    </source>
</reference>
<evidence type="ECO:0000313" key="2">
    <source>
        <dbReference type="EMBL" id="MFB9838613.1"/>
    </source>
</evidence>
<organism evidence="2 3">
    <name type="scientific">Actinoallomurus acaciae</name>
    <dbReference type="NCBI Taxonomy" id="502577"/>
    <lineage>
        <taxon>Bacteria</taxon>
        <taxon>Bacillati</taxon>
        <taxon>Actinomycetota</taxon>
        <taxon>Actinomycetes</taxon>
        <taxon>Streptosporangiales</taxon>
        <taxon>Thermomonosporaceae</taxon>
        <taxon>Actinoallomurus</taxon>
    </lineage>
</organism>
<keyword evidence="3" id="KW-1185">Reference proteome</keyword>
<protein>
    <submittedName>
        <fullName evidence="2">Uncharacterized protein</fullName>
    </submittedName>
</protein>
<gene>
    <name evidence="2" type="ORF">ACFFNX_41345</name>
</gene>
<proteinExistence type="predicted"/>
<name>A0ABV5YU67_9ACTN</name>
<dbReference type="Proteomes" id="UP001589627">
    <property type="component" value="Unassembled WGS sequence"/>
</dbReference>
<comment type="caution">
    <text evidence="2">The sequence shown here is derived from an EMBL/GenBank/DDBJ whole genome shotgun (WGS) entry which is preliminary data.</text>
</comment>
<evidence type="ECO:0000256" key="1">
    <source>
        <dbReference type="SAM" id="MobiDB-lite"/>
    </source>
</evidence>
<accession>A0ABV5YU67</accession>
<feature type="region of interest" description="Disordered" evidence="1">
    <location>
        <begin position="66"/>
        <end position="85"/>
    </location>
</feature>
<sequence length="134" mass="14031">MSQRIHEGPVTDPAAALTAVAEAMSRFGVAADERPGFLATVAQAVRDHHPGDRLTLTVGDSRLRATVGGGGGDRTATAPIAADGGHGDDTALLDLIIEQHEALGWHRQELEQTNQGVLALHAALAETTERLRDA</sequence>
<feature type="non-terminal residue" evidence="2">
    <location>
        <position position="134"/>
    </location>
</feature>
<evidence type="ECO:0000313" key="3">
    <source>
        <dbReference type="Proteomes" id="UP001589627"/>
    </source>
</evidence>